<name>A0A1X7VAE5_AMPQE</name>
<protein>
    <submittedName>
        <fullName evidence="1">Uncharacterized protein</fullName>
    </submittedName>
</protein>
<sequence length="31" mass="3330">LFQDQSLMQDPGLSCLLLYLQGGSVCRAASD</sequence>
<proteinExistence type="predicted"/>
<organism evidence="1">
    <name type="scientific">Amphimedon queenslandica</name>
    <name type="common">Sponge</name>
    <dbReference type="NCBI Taxonomy" id="400682"/>
    <lineage>
        <taxon>Eukaryota</taxon>
        <taxon>Metazoa</taxon>
        <taxon>Porifera</taxon>
        <taxon>Demospongiae</taxon>
        <taxon>Heteroscleromorpha</taxon>
        <taxon>Haplosclerida</taxon>
        <taxon>Niphatidae</taxon>
        <taxon>Amphimedon</taxon>
    </lineage>
</organism>
<evidence type="ECO:0000313" key="1">
    <source>
        <dbReference type="EnsemblMetazoa" id="Aqu2.1.37275_001"/>
    </source>
</evidence>
<accession>A0A1X7VAE5</accession>
<dbReference type="AlphaFoldDB" id="A0A1X7VAE5"/>
<dbReference type="EnsemblMetazoa" id="Aqu2.1.37275_001">
    <property type="protein sequence ID" value="Aqu2.1.37275_001"/>
    <property type="gene ID" value="Aqu2.1.37275"/>
</dbReference>
<reference evidence="1" key="1">
    <citation type="submission" date="2017-05" db="UniProtKB">
        <authorList>
            <consortium name="EnsemblMetazoa"/>
        </authorList>
    </citation>
    <scope>IDENTIFICATION</scope>
</reference>
<dbReference type="InParanoid" id="A0A1X7VAE5"/>